<gene>
    <name evidence="2" type="ORF">PLOB_00026628</name>
</gene>
<feature type="non-terminal residue" evidence="2">
    <location>
        <position position="1"/>
    </location>
</feature>
<dbReference type="CDD" id="cd00057">
    <property type="entry name" value="FA58C"/>
    <property type="match status" value="1"/>
</dbReference>
<protein>
    <recommendedName>
        <fullName evidence="1">F5/8 type C domain-containing protein</fullName>
    </recommendedName>
</protein>
<dbReference type="InterPro" id="IPR008979">
    <property type="entry name" value="Galactose-bd-like_sf"/>
</dbReference>
<evidence type="ECO:0000313" key="2">
    <source>
        <dbReference type="EMBL" id="CAH3118851.1"/>
    </source>
</evidence>
<organism evidence="2 3">
    <name type="scientific">Porites lobata</name>
    <dbReference type="NCBI Taxonomy" id="104759"/>
    <lineage>
        <taxon>Eukaryota</taxon>
        <taxon>Metazoa</taxon>
        <taxon>Cnidaria</taxon>
        <taxon>Anthozoa</taxon>
        <taxon>Hexacorallia</taxon>
        <taxon>Scleractinia</taxon>
        <taxon>Fungiina</taxon>
        <taxon>Poritidae</taxon>
        <taxon>Porites</taxon>
    </lineage>
</organism>
<dbReference type="EMBL" id="CALNXK010000032">
    <property type="protein sequence ID" value="CAH3118851.1"/>
    <property type="molecule type" value="Genomic_DNA"/>
</dbReference>
<dbReference type="Gene3D" id="2.60.120.260">
    <property type="entry name" value="Galactose-binding domain-like"/>
    <property type="match status" value="1"/>
</dbReference>
<name>A0ABN8NVI5_9CNID</name>
<feature type="domain" description="F5/8 type C" evidence="1">
    <location>
        <begin position="3"/>
        <end position="153"/>
    </location>
</feature>
<dbReference type="PROSITE" id="PS01285">
    <property type="entry name" value="FA58C_1"/>
    <property type="match status" value="1"/>
</dbReference>
<evidence type="ECO:0000259" key="1">
    <source>
        <dbReference type="PROSITE" id="PS50022"/>
    </source>
</evidence>
<reference evidence="2 3" key="1">
    <citation type="submission" date="2022-05" db="EMBL/GenBank/DDBJ databases">
        <authorList>
            <consortium name="Genoscope - CEA"/>
            <person name="William W."/>
        </authorList>
    </citation>
    <scope>NUCLEOTIDE SEQUENCE [LARGE SCALE GENOMIC DNA]</scope>
</reference>
<accession>A0ABN8NVI5</accession>
<dbReference type="InterPro" id="IPR000421">
    <property type="entry name" value="FA58C"/>
</dbReference>
<feature type="non-terminal residue" evidence="2">
    <location>
        <position position="153"/>
    </location>
</feature>
<sequence length="153" mass="17455">NACFNNPVGVADNNMIYDNKMTASTDLGSLYKPERGRLNNEYFGFGWCTQSCCGNQDWLQIDLGTTRQICGVATQGDNQNDSWVIEFKLSFSTDGGGWTFYRNIDNTEKVFQRIGDGNTVEKHELPTTTSAKFIRFHPVTQNRWNCLRVEVYE</sequence>
<dbReference type="PANTHER" id="PTHR24543">
    <property type="entry name" value="MULTICOPPER OXIDASE-RELATED"/>
    <property type="match status" value="1"/>
</dbReference>
<proteinExistence type="predicted"/>
<evidence type="ECO:0000313" key="3">
    <source>
        <dbReference type="Proteomes" id="UP001159405"/>
    </source>
</evidence>
<dbReference type="PROSITE" id="PS50022">
    <property type="entry name" value="FA58C_3"/>
    <property type="match status" value="1"/>
</dbReference>
<comment type="caution">
    <text evidence="2">The sequence shown here is derived from an EMBL/GenBank/DDBJ whole genome shotgun (WGS) entry which is preliminary data.</text>
</comment>
<dbReference type="Pfam" id="PF00754">
    <property type="entry name" value="F5_F8_type_C"/>
    <property type="match status" value="1"/>
</dbReference>
<dbReference type="SUPFAM" id="SSF49785">
    <property type="entry name" value="Galactose-binding domain-like"/>
    <property type="match status" value="1"/>
</dbReference>
<keyword evidence="3" id="KW-1185">Reference proteome</keyword>
<dbReference type="Proteomes" id="UP001159405">
    <property type="component" value="Unassembled WGS sequence"/>
</dbReference>
<dbReference type="PANTHER" id="PTHR24543:SF335">
    <property type="entry name" value="EGF-LIKE REPEAT AND DISCOIDIN I-LIKE DOMAIN-CONTAINING PROTEIN 3"/>
    <property type="match status" value="1"/>
</dbReference>
<dbReference type="SMART" id="SM00231">
    <property type="entry name" value="FA58C"/>
    <property type="match status" value="1"/>
</dbReference>